<protein>
    <submittedName>
        <fullName evidence="1">Uncharacterized protein</fullName>
    </submittedName>
</protein>
<reference evidence="1" key="1">
    <citation type="submission" date="2019-07" db="EMBL/GenBank/DDBJ databases">
        <authorList>
            <person name="Wongkuna S."/>
            <person name="Scaria J."/>
        </authorList>
    </citation>
    <scope>NUCLEOTIDE SEQUENCE [LARGE SCALE GENOMIC DNA]</scope>
    <source>
        <strain evidence="1">SW178</strain>
    </source>
</reference>
<dbReference type="AlphaFoldDB" id="A0A5M9I1E9"/>
<keyword evidence="2" id="KW-1185">Reference proteome</keyword>
<evidence type="ECO:0000313" key="1">
    <source>
        <dbReference type="EMBL" id="KAA8501301.1"/>
    </source>
</evidence>
<dbReference type="RefSeq" id="WP_150310930.1">
    <property type="nucleotide sequence ID" value="NZ_VMSO01000010.1"/>
</dbReference>
<name>A0A5M9I1E9_9FIRM</name>
<evidence type="ECO:0000313" key="2">
    <source>
        <dbReference type="Proteomes" id="UP000322025"/>
    </source>
</evidence>
<dbReference type="EMBL" id="VMSO01000010">
    <property type="protein sequence ID" value="KAA8501301.1"/>
    <property type="molecule type" value="Genomic_DNA"/>
</dbReference>
<comment type="caution">
    <text evidence="1">The sequence shown here is derived from an EMBL/GenBank/DDBJ whole genome shotgun (WGS) entry which is preliminary data.</text>
</comment>
<gene>
    <name evidence="1" type="ORF">FNY66_09355</name>
</gene>
<sequence>MAEMMLLKHPEKNNPVQLSITAAAMLIPKRRSTACLCMPFELRRRFLLGVVAVICSKRIAVAVVHGDDGHIFSETAFCIRIL</sequence>
<accession>A0A5M9I1E9</accession>
<proteinExistence type="predicted"/>
<dbReference type="Proteomes" id="UP000322025">
    <property type="component" value="Unassembled WGS sequence"/>
</dbReference>
<organism evidence="1 2">
    <name type="scientific">Mediterraneibacter catenae</name>
    <dbReference type="NCBI Taxonomy" id="2594882"/>
    <lineage>
        <taxon>Bacteria</taxon>
        <taxon>Bacillati</taxon>
        <taxon>Bacillota</taxon>
        <taxon>Clostridia</taxon>
        <taxon>Lachnospirales</taxon>
        <taxon>Lachnospiraceae</taxon>
        <taxon>Mediterraneibacter</taxon>
    </lineage>
</organism>